<comment type="caution">
    <text evidence="3">The sequence shown here is derived from an EMBL/GenBank/DDBJ whole genome shotgun (WGS) entry which is preliminary data.</text>
</comment>
<keyword evidence="1" id="KW-0720">Serine protease</keyword>
<dbReference type="CDD" id="cd21112">
    <property type="entry name" value="alphaLP-like"/>
    <property type="match status" value="1"/>
</dbReference>
<dbReference type="GO" id="GO:0004252">
    <property type="term" value="F:serine-type endopeptidase activity"/>
    <property type="evidence" value="ECO:0007669"/>
    <property type="project" value="InterPro"/>
</dbReference>
<dbReference type="InterPro" id="IPR043504">
    <property type="entry name" value="Peptidase_S1_PA_chymotrypsin"/>
</dbReference>
<evidence type="ECO:0000313" key="4">
    <source>
        <dbReference type="Proteomes" id="UP000318102"/>
    </source>
</evidence>
<dbReference type="Proteomes" id="UP000318102">
    <property type="component" value="Unassembled WGS sequence"/>
</dbReference>
<evidence type="ECO:0000313" key="3">
    <source>
        <dbReference type="EMBL" id="TVX86847.1"/>
    </source>
</evidence>
<dbReference type="Gene3D" id="2.40.10.10">
    <property type="entry name" value="Trypsin-like serine proteases"/>
    <property type="match status" value="2"/>
</dbReference>
<dbReference type="OrthoDB" id="2626666at2"/>
<protein>
    <submittedName>
        <fullName evidence="3">Trypsin-like serine protease</fullName>
    </submittedName>
</protein>
<evidence type="ECO:0000259" key="2">
    <source>
        <dbReference type="Pfam" id="PF00089"/>
    </source>
</evidence>
<proteinExistence type="predicted"/>
<keyword evidence="1" id="KW-0378">Hydrolase</keyword>
<dbReference type="InterPro" id="IPR001254">
    <property type="entry name" value="Trypsin_dom"/>
</dbReference>
<name>A0A559IGP3_9BACL</name>
<dbReference type="Pfam" id="PF00089">
    <property type="entry name" value="Trypsin"/>
    <property type="match status" value="1"/>
</dbReference>
<organism evidence="3 4">
    <name type="scientific">Paenibacillus agilis</name>
    <dbReference type="NCBI Taxonomy" id="3020863"/>
    <lineage>
        <taxon>Bacteria</taxon>
        <taxon>Bacillati</taxon>
        <taxon>Bacillota</taxon>
        <taxon>Bacilli</taxon>
        <taxon>Bacillales</taxon>
        <taxon>Paenibacillaceae</taxon>
        <taxon>Paenibacillus</taxon>
    </lineage>
</organism>
<dbReference type="AlphaFoldDB" id="A0A559IGP3"/>
<accession>A0A559IGP3</accession>
<feature type="domain" description="Peptidase S1" evidence="2">
    <location>
        <begin position="244"/>
        <end position="407"/>
    </location>
</feature>
<dbReference type="GO" id="GO:0006508">
    <property type="term" value="P:proteolysis"/>
    <property type="evidence" value="ECO:0007669"/>
    <property type="project" value="UniProtKB-KW"/>
</dbReference>
<keyword evidence="4" id="KW-1185">Reference proteome</keyword>
<evidence type="ECO:0000256" key="1">
    <source>
        <dbReference type="ARBA" id="ARBA00022825"/>
    </source>
</evidence>
<dbReference type="SUPFAM" id="SSF50494">
    <property type="entry name" value="Trypsin-like serine proteases"/>
    <property type="match status" value="1"/>
</dbReference>
<dbReference type="InterPro" id="IPR009003">
    <property type="entry name" value="Peptidase_S1_PA"/>
</dbReference>
<sequence>MLLWENIQGGSMMRMNKILCLVVFLFIVSIFVDDSYVDARPSALNVEHEVSEEQIAEEMVYLMQMQEKVSEILGSYEAIQDYGTVHIDRSNGFKIVIGFKVEDSKTARIKAELGELLSNRVAFVPSKFTYHELNEIKDQIIDQKQQLESTGTVISSVGVDEAQQRVNVTVTEAKDLKSLNQLSEVSKAGNDVIHIVIDPEAKNYTEFSRRDNHTILGGGIGFLFSPYATHNYCTTAFTATKDEKKFIVTAGHCLNGNQAIVKQWDNNVGRDHVSYFSSKGIDVGLIDVTNSGRKISNSIFKNAVTNYDAKYTQSGSFVANQYVCKSGLTTGYTCGQVQETSTSFEDSITGITVRDVVKIVATGNYKDYSQGGDSGSITWAGDVLLGIHSAGGDSQNQSWGYAAKTSKMTEYFGTTFKINKSSTPF</sequence>
<reference evidence="3 4" key="1">
    <citation type="submission" date="2019-07" db="EMBL/GenBank/DDBJ databases">
        <authorList>
            <person name="Kim J."/>
        </authorList>
    </citation>
    <scope>NUCLEOTIDE SEQUENCE [LARGE SCALE GENOMIC DNA]</scope>
    <source>
        <strain evidence="3 4">N4</strain>
    </source>
</reference>
<keyword evidence="3" id="KW-0645">Protease</keyword>
<dbReference type="EMBL" id="VNJK01000005">
    <property type="protein sequence ID" value="TVX86847.1"/>
    <property type="molecule type" value="Genomic_DNA"/>
</dbReference>
<gene>
    <name evidence="3" type="ORF">FPZ44_23315</name>
</gene>